<accession>A0ABS4DSI9</accession>
<dbReference type="InterPro" id="IPR036388">
    <property type="entry name" value="WH-like_DNA-bd_sf"/>
</dbReference>
<keyword evidence="3" id="KW-1185">Reference proteome</keyword>
<dbReference type="SMART" id="SM00418">
    <property type="entry name" value="HTH_ARSR"/>
    <property type="match status" value="1"/>
</dbReference>
<dbReference type="Proteomes" id="UP000759443">
    <property type="component" value="Unassembled WGS sequence"/>
</dbReference>
<dbReference type="RefSeq" id="WP_209941179.1">
    <property type="nucleotide sequence ID" value="NZ_JAGGJU010000001.1"/>
</dbReference>
<dbReference type="InterPro" id="IPR001845">
    <property type="entry name" value="HTH_ArsR_DNA-bd_dom"/>
</dbReference>
<dbReference type="SUPFAM" id="SSF46785">
    <property type="entry name" value="Winged helix' DNA-binding domain"/>
    <property type="match status" value="1"/>
</dbReference>
<evidence type="ECO:0000259" key="1">
    <source>
        <dbReference type="SMART" id="SM00418"/>
    </source>
</evidence>
<dbReference type="Gene3D" id="1.10.10.10">
    <property type="entry name" value="Winged helix-like DNA-binding domain superfamily/Winged helix DNA-binding domain"/>
    <property type="match status" value="1"/>
</dbReference>
<dbReference type="PANTHER" id="PTHR38600:SF1">
    <property type="entry name" value="TRANSCRIPTIONAL REGULATORY PROTEIN"/>
    <property type="match status" value="1"/>
</dbReference>
<sequence>MQDGDTLLGILQALANPHRLRIIAALHKQGRNYVSQMAREAGISRPLLYLHLQKLEEAGLVRSALELSSDGKALSYYELAPFTLTLTPETIAGAAASLSDTKPAKR</sequence>
<dbReference type="InterPro" id="IPR011991">
    <property type="entry name" value="ArsR-like_HTH"/>
</dbReference>
<proteinExistence type="predicted"/>
<dbReference type="PANTHER" id="PTHR38600">
    <property type="entry name" value="TRANSCRIPTIONAL REGULATORY PROTEIN"/>
    <property type="match status" value="1"/>
</dbReference>
<evidence type="ECO:0000313" key="2">
    <source>
        <dbReference type="EMBL" id="MBP1848658.1"/>
    </source>
</evidence>
<organism evidence="2 3">
    <name type="scientific">Rhizobium halophytocola</name>
    <dbReference type="NCBI Taxonomy" id="735519"/>
    <lineage>
        <taxon>Bacteria</taxon>
        <taxon>Pseudomonadati</taxon>
        <taxon>Pseudomonadota</taxon>
        <taxon>Alphaproteobacteria</taxon>
        <taxon>Hyphomicrobiales</taxon>
        <taxon>Rhizobiaceae</taxon>
        <taxon>Rhizobium/Agrobacterium group</taxon>
        <taxon>Rhizobium</taxon>
    </lineage>
</organism>
<dbReference type="CDD" id="cd00090">
    <property type="entry name" value="HTH_ARSR"/>
    <property type="match status" value="1"/>
</dbReference>
<dbReference type="EMBL" id="JAGGJU010000001">
    <property type="protein sequence ID" value="MBP1848658.1"/>
    <property type="molecule type" value="Genomic_DNA"/>
</dbReference>
<gene>
    <name evidence="2" type="ORF">J2Z17_000075</name>
</gene>
<dbReference type="GO" id="GO:0003677">
    <property type="term" value="F:DNA binding"/>
    <property type="evidence" value="ECO:0007669"/>
    <property type="project" value="UniProtKB-KW"/>
</dbReference>
<reference evidence="2 3" key="1">
    <citation type="submission" date="2021-03" db="EMBL/GenBank/DDBJ databases">
        <title>Genomic Encyclopedia of Type Strains, Phase IV (KMG-IV): sequencing the most valuable type-strain genomes for metagenomic binning, comparative biology and taxonomic classification.</title>
        <authorList>
            <person name="Goeker M."/>
        </authorList>
    </citation>
    <scope>NUCLEOTIDE SEQUENCE [LARGE SCALE GENOMIC DNA]</scope>
    <source>
        <strain evidence="2 3">DSM 21600</strain>
    </source>
</reference>
<comment type="caution">
    <text evidence="2">The sequence shown here is derived from an EMBL/GenBank/DDBJ whole genome shotgun (WGS) entry which is preliminary data.</text>
</comment>
<keyword evidence="2" id="KW-0238">DNA-binding</keyword>
<name>A0ABS4DSI9_9HYPH</name>
<feature type="domain" description="HTH arsR-type" evidence="1">
    <location>
        <begin position="9"/>
        <end position="100"/>
    </location>
</feature>
<protein>
    <submittedName>
        <fullName evidence="2">DNA-binding transcriptional ArsR family regulator</fullName>
    </submittedName>
</protein>
<evidence type="ECO:0000313" key="3">
    <source>
        <dbReference type="Proteomes" id="UP000759443"/>
    </source>
</evidence>
<dbReference type="Pfam" id="PF12840">
    <property type="entry name" value="HTH_20"/>
    <property type="match status" value="1"/>
</dbReference>
<dbReference type="InterPro" id="IPR036390">
    <property type="entry name" value="WH_DNA-bd_sf"/>
</dbReference>